<proteinExistence type="predicted"/>
<protein>
    <recommendedName>
        <fullName evidence="2">Zinc finger, CCHC-type</fullName>
    </recommendedName>
</protein>
<evidence type="ECO:0000313" key="1">
    <source>
        <dbReference type="EMBL" id="GEZ99703.1"/>
    </source>
</evidence>
<name>A0A699IZN0_TANCI</name>
<organism evidence="1">
    <name type="scientific">Tanacetum cinerariifolium</name>
    <name type="common">Dalmatian daisy</name>
    <name type="synonym">Chrysanthemum cinerariifolium</name>
    <dbReference type="NCBI Taxonomy" id="118510"/>
    <lineage>
        <taxon>Eukaryota</taxon>
        <taxon>Viridiplantae</taxon>
        <taxon>Streptophyta</taxon>
        <taxon>Embryophyta</taxon>
        <taxon>Tracheophyta</taxon>
        <taxon>Spermatophyta</taxon>
        <taxon>Magnoliopsida</taxon>
        <taxon>eudicotyledons</taxon>
        <taxon>Gunneridae</taxon>
        <taxon>Pentapetalae</taxon>
        <taxon>asterids</taxon>
        <taxon>campanulids</taxon>
        <taxon>Asterales</taxon>
        <taxon>Asteraceae</taxon>
        <taxon>Asteroideae</taxon>
        <taxon>Anthemideae</taxon>
        <taxon>Anthemidinae</taxon>
        <taxon>Tanacetum</taxon>
    </lineage>
</organism>
<gene>
    <name evidence="1" type="ORF">Tci_571676</name>
</gene>
<sequence length="242" mass="27429">MLEKHTLTGPNFNVWFHALKLVVRTEKMQDVFKTALPPRPVGVGDAPVDPQALVEWTAKYDHYNEMYGKPLGVELQELIHLFHTCKTGDGTSVSDHLLLMKSYLDQLASLNYTFDDKIAIGFILESLTSDFHRFVQNYNMQSMGNTLSKVHQMLIEYEKGIQKNKQQTVGASFSTPQVLAIQDQKASTIKERASDKRRTVSPLQGGKTLEAELSDISSRVEKEKEWTNGCLYIFKDLEEQGS</sequence>
<accession>A0A699IZN0</accession>
<evidence type="ECO:0008006" key="2">
    <source>
        <dbReference type="Google" id="ProtNLM"/>
    </source>
</evidence>
<comment type="caution">
    <text evidence="1">The sequence shown here is derived from an EMBL/GenBank/DDBJ whole genome shotgun (WGS) entry which is preliminary data.</text>
</comment>
<reference evidence="1" key="1">
    <citation type="journal article" date="2019" name="Sci. Rep.">
        <title>Draft genome of Tanacetum cinerariifolium, the natural source of mosquito coil.</title>
        <authorList>
            <person name="Yamashiro T."/>
            <person name="Shiraishi A."/>
            <person name="Satake H."/>
            <person name="Nakayama K."/>
        </authorList>
    </citation>
    <scope>NUCLEOTIDE SEQUENCE</scope>
</reference>
<dbReference type="AlphaFoldDB" id="A0A699IZN0"/>
<dbReference type="Pfam" id="PF14223">
    <property type="entry name" value="Retrotran_gag_2"/>
    <property type="match status" value="1"/>
</dbReference>
<dbReference type="EMBL" id="BKCJ010353285">
    <property type="protein sequence ID" value="GEZ99703.1"/>
    <property type="molecule type" value="Genomic_DNA"/>
</dbReference>